<keyword evidence="2" id="KW-0175">Coiled coil</keyword>
<dbReference type="Proteomes" id="UP000298381">
    <property type="component" value="Unassembled WGS sequence"/>
</dbReference>
<evidence type="ECO:0000313" key="4">
    <source>
        <dbReference type="Proteomes" id="UP000298381"/>
    </source>
</evidence>
<feature type="repeat" description="TPR" evidence="1">
    <location>
        <begin position="295"/>
        <end position="328"/>
    </location>
</feature>
<comment type="caution">
    <text evidence="3">The sequence shown here is derived from an EMBL/GenBank/DDBJ whole genome shotgun (WGS) entry which is preliminary data.</text>
</comment>
<evidence type="ECO:0000256" key="1">
    <source>
        <dbReference type="PROSITE-ProRule" id="PRU00339"/>
    </source>
</evidence>
<dbReference type="Gene3D" id="1.25.40.10">
    <property type="entry name" value="Tetratricopeptide repeat domain"/>
    <property type="match status" value="3"/>
</dbReference>
<dbReference type="Pfam" id="PF13181">
    <property type="entry name" value="TPR_8"/>
    <property type="match status" value="1"/>
</dbReference>
<dbReference type="OrthoDB" id="358807at2"/>
<gene>
    <name evidence="3" type="ORF">E4100_05590</name>
</gene>
<feature type="coiled-coil region" evidence="2">
    <location>
        <begin position="208"/>
        <end position="253"/>
    </location>
</feature>
<name>A0A4Z0D5Y7_9FIRM</name>
<sequence length="385" mass="44928">MLMKEIDDLLIKYAKEVSFLQLKEGKNIEISGFRIGDNIPLPIVTDKFIEDLKNEDLLNNIPLERIIEGMAVIVGADAKFKFNEYYVTFLKSIYKTSTKYIFMKGLSYFDNEQYELSTLYFRTLTMISGNNEYKFYYALSIEAIGKGFIEKENIEKGNKFIIESKNILEDIISEDNSYYPAYYKLGFYYLHFNELIKAKLTWEKALVLEADENSKDEIRAELEKIEKDYTIEMALWQMKNMNYEKAIDELNKLIGKGKDDFYIDYLLGVAYSGYGNLELAKHFLTLALDKNKDYSDVYNELGIVYFNEGDIKKAIEIFTEGIKIANDDYRLYFNRGLGYLNIDEILKGYNDIKLANELNPSDENILNQLKAIENFVSDNNGRERN</sequence>
<dbReference type="PROSITE" id="PS50005">
    <property type="entry name" value="TPR"/>
    <property type="match status" value="1"/>
</dbReference>
<proteinExistence type="predicted"/>
<organism evidence="3 4">
    <name type="scientific">Soehngenia longivitae</name>
    <dbReference type="NCBI Taxonomy" id="2562294"/>
    <lineage>
        <taxon>Bacteria</taxon>
        <taxon>Bacillati</taxon>
        <taxon>Bacillota</taxon>
        <taxon>Tissierellia</taxon>
        <taxon>Tissierellales</taxon>
        <taxon>Tissierellaceae</taxon>
        <taxon>Soehngenia</taxon>
    </lineage>
</organism>
<keyword evidence="1" id="KW-0802">TPR repeat</keyword>
<protein>
    <submittedName>
        <fullName evidence="3">Uncharacterized protein</fullName>
    </submittedName>
</protein>
<reference evidence="3 4" key="1">
    <citation type="submission" date="2019-03" db="EMBL/GenBank/DDBJ databases">
        <title>Draft genome sequence data and analysis of a Fermenting Bacterium, Soehngenia longevitae strain 1933PT, isolated from petroleum reservoir in Azerbaijan.</title>
        <authorList>
            <person name="Grouzdev D.S."/>
            <person name="Bidzhieva S.K."/>
            <person name="Sokolova D.S."/>
            <person name="Tourova T.P."/>
            <person name="Poltaraus A.B."/>
            <person name="Nazina T.N."/>
        </authorList>
    </citation>
    <scope>NUCLEOTIDE SEQUENCE [LARGE SCALE GENOMIC DNA]</scope>
    <source>
        <strain evidence="3 4">1933P</strain>
    </source>
</reference>
<dbReference type="SUPFAM" id="SSF48452">
    <property type="entry name" value="TPR-like"/>
    <property type="match status" value="2"/>
</dbReference>
<evidence type="ECO:0000256" key="2">
    <source>
        <dbReference type="SAM" id="Coils"/>
    </source>
</evidence>
<evidence type="ECO:0000313" key="3">
    <source>
        <dbReference type="EMBL" id="TFZ40285.1"/>
    </source>
</evidence>
<dbReference type="InterPro" id="IPR019734">
    <property type="entry name" value="TPR_rpt"/>
</dbReference>
<accession>A0A4Z0D5Y7</accession>
<dbReference type="EMBL" id="SRIB01000006">
    <property type="protein sequence ID" value="TFZ40285.1"/>
    <property type="molecule type" value="Genomic_DNA"/>
</dbReference>
<keyword evidence="4" id="KW-1185">Reference proteome</keyword>
<dbReference type="InterPro" id="IPR011990">
    <property type="entry name" value="TPR-like_helical_dom_sf"/>
</dbReference>
<dbReference type="AlphaFoldDB" id="A0A4Z0D5Y7"/>
<dbReference type="SMART" id="SM00028">
    <property type="entry name" value="TPR"/>
    <property type="match status" value="5"/>
</dbReference>